<dbReference type="RefSeq" id="WP_091433122.1">
    <property type="nucleotide sequence ID" value="NZ_BMMJ01000011.1"/>
</dbReference>
<dbReference type="EMBL" id="FMIA01000002">
    <property type="protein sequence ID" value="SCL46797.1"/>
    <property type="molecule type" value="Genomic_DNA"/>
</dbReference>
<accession>A0A1C6TYG8</accession>
<sequence length="155" mass="15953">MSGRSDRGSVSVEVTILAPAFLSLIVLAGVAGRTAIAAEAIDSAAHHAARAASISRDADSAEAAARRAAREQLDWSGLSCTGAPAVTFTGSVEGRPATFDDAFDSAVGESSAVTVRVTCTVSFTDLNLPAIPGMPTRRTVTAAFTSPLDRYRSRP</sequence>
<evidence type="ECO:0000313" key="2">
    <source>
        <dbReference type="EMBL" id="SCL46797.1"/>
    </source>
</evidence>
<name>A0A1C6TYG8_9ACTN</name>
<dbReference type="STRING" id="683228.GA0070617_0389"/>
<evidence type="ECO:0000313" key="3">
    <source>
        <dbReference type="Proteomes" id="UP000198937"/>
    </source>
</evidence>
<dbReference type="InterPro" id="IPR012495">
    <property type="entry name" value="TadE-like_dom"/>
</dbReference>
<reference evidence="2 3" key="1">
    <citation type="submission" date="2016-06" db="EMBL/GenBank/DDBJ databases">
        <authorList>
            <person name="Kjaerup R.B."/>
            <person name="Dalgaard T.S."/>
            <person name="Juul-Madsen H.R."/>
        </authorList>
    </citation>
    <scope>NUCLEOTIDE SEQUENCE [LARGE SCALE GENOMIC DNA]</scope>
    <source>
        <strain evidence="2 3">DSM 45577</strain>
    </source>
</reference>
<feature type="domain" description="TadE-like" evidence="1">
    <location>
        <begin position="8"/>
        <end position="50"/>
    </location>
</feature>
<dbReference type="Proteomes" id="UP000198937">
    <property type="component" value="Unassembled WGS sequence"/>
</dbReference>
<proteinExistence type="predicted"/>
<keyword evidence="3" id="KW-1185">Reference proteome</keyword>
<dbReference type="OrthoDB" id="4869119at2"/>
<dbReference type="AlphaFoldDB" id="A0A1C6TYG8"/>
<gene>
    <name evidence="2" type="ORF">GA0070617_0389</name>
</gene>
<organism evidence="2 3">
    <name type="scientific">Micromonospora yangpuensis</name>
    <dbReference type="NCBI Taxonomy" id="683228"/>
    <lineage>
        <taxon>Bacteria</taxon>
        <taxon>Bacillati</taxon>
        <taxon>Actinomycetota</taxon>
        <taxon>Actinomycetes</taxon>
        <taxon>Micromonosporales</taxon>
        <taxon>Micromonosporaceae</taxon>
        <taxon>Micromonospora</taxon>
    </lineage>
</organism>
<protein>
    <recommendedName>
        <fullName evidence="1">TadE-like domain-containing protein</fullName>
    </recommendedName>
</protein>
<evidence type="ECO:0000259" key="1">
    <source>
        <dbReference type="Pfam" id="PF07811"/>
    </source>
</evidence>
<dbReference type="Pfam" id="PF07811">
    <property type="entry name" value="TadE"/>
    <property type="match status" value="1"/>
</dbReference>